<reference evidence="1 2" key="1">
    <citation type="submission" date="2024-09" db="EMBL/GenBank/DDBJ databases">
        <authorList>
            <person name="Sun Q."/>
            <person name="Mori K."/>
        </authorList>
    </citation>
    <scope>NUCLEOTIDE SEQUENCE [LARGE SCALE GENOMIC DNA]</scope>
    <source>
        <strain evidence="1 2">CCM 7609</strain>
    </source>
</reference>
<keyword evidence="2" id="KW-1185">Reference proteome</keyword>
<gene>
    <name evidence="1" type="ORF">ACFFX0_09860</name>
</gene>
<accession>A0ABV5FXT5</accession>
<evidence type="ECO:0000313" key="2">
    <source>
        <dbReference type="Proteomes" id="UP001589575"/>
    </source>
</evidence>
<protein>
    <submittedName>
        <fullName evidence="1">Uncharacterized protein</fullName>
    </submittedName>
</protein>
<proteinExistence type="predicted"/>
<organism evidence="1 2">
    <name type="scientific">Citricoccus parietis</name>
    <dbReference type="NCBI Taxonomy" id="592307"/>
    <lineage>
        <taxon>Bacteria</taxon>
        <taxon>Bacillati</taxon>
        <taxon>Actinomycetota</taxon>
        <taxon>Actinomycetes</taxon>
        <taxon>Micrococcales</taxon>
        <taxon>Micrococcaceae</taxon>
        <taxon>Citricoccus</taxon>
    </lineage>
</organism>
<evidence type="ECO:0000313" key="1">
    <source>
        <dbReference type="EMBL" id="MFB9071490.1"/>
    </source>
</evidence>
<comment type="caution">
    <text evidence="1">The sequence shown here is derived from an EMBL/GenBank/DDBJ whole genome shotgun (WGS) entry which is preliminary data.</text>
</comment>
<sequence length="46" mass="5147">MVAARFWRKTVTEHHKTPGFVERPSCNAVVKSSRNACRSGLSSNRS</sequence>
<dbReference type="Proteomes" id="UP001589575">
    <property type="component" value="Unassembled WGS sequence"/>
</dbReference>
<name>A0ABV5FXT5_9MICC</name>
<dbReference type="EMBL" id="JBHMFI010000001">
    <property type="protein sequence ID" value="MFB9071490.1"/>
    <property type="molecule type" value="Genomic_DNA"/>
</dbReference>